<sequence length="497" mass="54590">MSQDADDDATEFSGCVCLRRHGLCSCRDDAQWLRSKRGQMTKYTPPHARRAVLQPASAVASGSAGSAENVVCRCLRRHGRCTCQADDRWLQRKRKTVEPYVPPHLKERQRELETKRQEIAQRAEEADPRGLAPNIRTLARQWEPQLEKGGFGFNPLQAEGKILCDDLGLEAECTEQAFTSQGVKALPLVQSGNYHFEVELLRPCQLTVGWSSAMSHASSWDSQAVGYSSTAQAVHNNEALEYGLPFGRKGDVIGALLEWKAVGVACVSFMLNGQDLGEAYELTEAVPMQPQVMQAPTGLPLCLRLRKVLAFPKVGFRALVEALGTPDLCPFSRAVAQATTERASALITEEQLQTFMVPDAHVVELYDLCHGARGFNGSRLEQRIAAALDLQRPAQNLALRQTEESCVLVALRRASHAERLIKGAAGLAARGLHQATAASRQRLHEWRAESGGPQRLQAPGNLGRLGPARRLIHGSLQTAMPLAHLVEEKNAKRLKRG</sequence>
<evidence type="ECO:0000259" key="1">
    <source>
        <dbReference type="Pfam" id="PF00622"/>
    </source>
</evidence>
<keyword evidence="3" id="KW-0067">ATP-binding</keyword>
<keyword evidence="4" id="KW-1185">Reference proteome</keyword>
<keyword evidence="3" id="KW-0347">Helicase</keyword>
<dbReference type="InterPro" id="IPR013320">
    <property type="entry name" value="ConA-like_dom_sf"/>
</dbReference>
<feature type="domain" description="SPRY" evidence="1">
    <location>
        <begin position="194"/>
        <end position="293"/>
    </location>
</feature>
<dbReference type="InterPro" id="IPR003877">
    <property type="entry name" value="SPRY_dom"/>
</dbReference>
<dbReference type="SUPFAM" id="SSF49899">
    <property type="entry name" value="Concanavalin A-like lectins/glucanases"/>
    <property type="match status" value="1"/>
</dbReference>
<name>A0A9P1DJU2_9DINO</name>
<dbReference type="Pfam" id="PF00622">
    <property type="entry name" value="SPRY"/>
    <property type="match status" value="1"/>
</dbReference>
<gene>
    <name evidence="2" type="ORF">C1SCF055_LOCUS36776</name>
</gene>
<proteinExistence type="predicted"/>
<dbReference type="GO" id="GO:0004386">
    <property type="term" value="F:helicase activity"/>
    <property type="evidence" value="ECO:0007669"/>
    <property type="project" value="UniProtKB-KW"/>
</dbReference>
<protein>
    <submittedName>
        <fullName evidence="3">Probable ATP-dependent RNA helicase ddx1 (DEA D box protein 1)</fullName>
    </submittedName>
</protein>
<dbReference type="Proteomes" id="UP001152797">
    <property type="component" value="Unassembled WGS sequence"/>
</dbReference>
<comment type="caution">
    <text evidence="2">The sequence shown here is derived from an EMBL/GenBank/DDBJ whole genome shotgun (WGS) entry which is preliminary data.</text>
</comment>
<organism evidence="2">
    <name type="scientific">Cladocopium goreaui</name>
    <dbReference type="NCBI Taxonomy" id="2562237"/>
    <lineage>
        <taxon>Eukaryota</taxon>
        <taxon>Sar</taxon>
        <taxon>Alveolata</taxon>
        <taxon>Dinophyceae</taxon>
        <taxon>Suessiales</taxon>
        <taxon>Symbiodiniaceae</taxon>
        <taxon>Cladocopium</taxon>
    </lineage>
</organism>
<keyword evidence="3" id="KW-0547">Nucleotide-binding</keyword>
<reference evidence="2" key="1">
    <citation type="submission" date="2022-10" db="EMBL/GenBank/DDBJ databases">
        <authorList>
            <person name="Chen Y."/>
            <person name="Dougan E. K."/>
            <person name="Chan C."/>
            <person name="Rhodes N."/>
            <person name="Thang M."/>
        </authorList>
    </citation>
    <scope>NUCLEOTIDE SEQUENCE</scope>
</reference>
<dbReference type="EMBL" id="CAMXCT030005190">
    <property type="protein sequence ID" value="CAL4798946.1"/>
    <property type="molecule type" value="Genomic_DNA"/>
</dbReference>
<evidence type="ECO:0000313" key="2">
    <source>
        <dbReference type="EMBL" id="CAI4011634.1"/>
    </source>
</evidence>
<dbReference type="Gene3D" id="2.60.120.920">
    <property type="match status" value="1"/>
</dbReference>
<dbReference type="EMBL" id="CAMXCT010005190">
    <property type="protein sequence ID" value="CAI4011634.1"/>
    <property type="molecule type" value="Genomic_DNA"/>
</dbReference>
<dbReference type="AlphaFoldDB" id="A0A9P1DJU2"/>
<dbReference type="InterPro" id="IPR043136">
    <property type="entry name" value="B30.2/SPRY_sf"/>
</dbReference>
<reference evidence="3 4" key="2">
    <citation type="submission" date="2024-05" db="EMBL/GenBank/DDBJ databases">
        <authorList>
            <person name="Chen Y."/>
            <person name="Shah S."/>
            <person name="Dougan E. K."/>
            <person name="Thang M."/>
            <person name="Chan C."/>
        </authorList>
    </citation>
    <scope>NUCLEOTIDE SEQUENCE [LARGE SCALE GENOMIC DNA]</scope>
</reference>
<dbReference type="EMBL" id="CAMXCT020005190">
    <property type="protein sequence ID" value="CAL1165009.1"/>
    <property type="molecule type" value="Genomic_DNA"/>
</dbReference>
<keyword evidence="3" id="KW-0378">Hydrolase</keyword>
<dbReference type="OrthoDB" id="445357at2759"/>
<evidence type="ECO:0000313" key="4">
    <source>
        <dbReference type="Proteomes" id="UP001152797"/>
    </source>
</evidence>
<accession>A0A9P1DJU2</accession>
<evidence type="ECO:0000313" key="3">
    <source>
        <dbReference type="EMBL" id="CAL4798946.1"/>
    </source>
</evidence>